<dbReference type="Pfam" id="PF14294">
    <property type="entry name" value="DUF4372"/>
    <property type="match status" value="1"/>
</dbReference>
<evidence type="ECO:0000259" key="2">
    <source>
        <dbReference type="Pfam" id="PF14294"/>
    </source>
</evidence>
<accession>A0ABQ1URX8</accession>
<dbReference type="InterPro" id="IPR025399">
    <property type="entry name" value="DUF4372"/>
</dbReference>
<name>A0ABQ1URX8_9BACT</name>
<dbReference type="EMBL" id="BMIU01000004">
    <property type="protein sequence ID" value="GGF24463.1"/>
    <property type="molecule type" value="Genomic_DNA"/>
</dbReference>
<evidence type="ECO:0000313" key="3">
    <source>
        <dbReference type="EMBL" id="GGF24463.1"/>
    </source>
</evidence>
<keyword evidence="4" id="KW-1185">Reference proteome</keyword>
<proteinExistence type="predicted"/>
<gene>
    <name evidence="3" type="ORF">GCM10011339_10730</name>
</gene>
<feature type="domain" description="DUF4372" evidence="2">
    <location>
        <begin position="11"/>
        <end position="83"/>
    </location>
</feature>
<dbReference type="Proteomes" id="UP000647339">
    <property type="component" value="Unassembled WGS sequence"/>
</dbReference>
<reference evidence="4" key="1">
    <citation type="journal article" date="2019" name="Int. J. Syst. Evol. Microbiol.">
        <title>The Global Catalogue of Microorganisms (GCM) 10K type strain sequencing project: providing services to taxonomists for standard genome sequencing and annotation.</title>
        <authorList>
            <consortium name="The Broad Institute Genomics Platform"/>
            <consortium name="The Broad Institute Genome Sequencing Center for Infectious Disease"/>
            <person name="Wu L."/>
            <person name="Ma J."/>
        </authorList>
    </citation>
    <scope>NUCLEOTIDE SEQUENCE [LARGE SCALE GENOMIC DNA]</scope>
    <source>
        <strain evidence="4">CGMCC 1.15407</strain>
    </source>
</reference>
<comment type="caution">
    <text evidence="3">The sequence shown here is derived from an EMBL/GenBank/DDBJ whole genome shotgun (WGS) entry which is preliminary data.</text>
</comment>
<feature type="region of interest" description="Disordered" evidence="1">
    <location>
        <begin position="88"/>
        <end position="107"/>
    </location>
</feature>
<dbReference type="RefSeq" id="WP_187328740.1">
    <property type="nucleotide sequence ID" value="NZ_BMIU01000004.1"/>
</dbReference>
<evidence type="ECO:0000256" key="1">
    <source>
        <dbReference type="SAM" id="MobiDB-lite"/>
    </source>
</evidence>
<evidence type="ECO:0000313" key="4">
    <source>
        <dbReference type="Proteomes" id="UP000647339"/>
    </source>
</evidence>
<sequence length="107" mass="12424">MKQVKHQFLSGHPIIAQLLLTLIPQGVFDQVVLQEDSDRYYKRPRTKDHFICMFYAVLTKNSSLREVCKNIALIITKLIPFGMNQLPARSTLSDTNRKRSHKVLEQL</sequence>
<organism evidence="3 4">
    <name type="scientific">Echinicola rosea</name>
    <dbReference type="NCBI Taxonomy" id="1807691"/>
    <lineage>
        <taxon>Bacteria</taxon>
        <taxon>Pseudomonadati</taxon>
        <taxon>Bacteroidota</taxon>
        <taxon>Cytophagia</taxon>
        <taxon>Cytophagales</taxon>
        <taxon>Cyclobacteriaceae</taxon>
        <taxon>Echinicola</taxon>
    </lineage>
</organism>
<protein>
    <recommendedName>
        <fullName evidence="2">DUF4372 domain-containing protein</fullName>
    </recommendedName>
</protein>